<dbReference type="Proteomes" id="UP001590950">
    <property type="component" value="Unassembled WGS sequence"/>
</dbReference>
<organism evidence="9 10">
    <name type="scientific">Stereocaulon virgatum</name>
    <dbReference type="NCBI Taxonomy" id="373712"/>
    <lineage>
        <taxon>Eukaryota</taxon>
        <taxon>Fungi</taxon>
        <taxon>Dikarya</taxon>
        <taxon>Ascomycota</taxon>
        <taxon>Pezizomycotina</taxon>
        <taxon>Lecanoromycetes</taxon>
        <taxon>OSLEUM clade</taxon>
        <taxon>Lecanoromycetidae</taxon>
        <taxon>Lecanorales</taxon>
        <taxon>Lecanorineae</taxon>
        <taxon>Stereocaulaceae</taxon>
        <taxon>Stereocaulon</taxon>
    </lineage>
</organism>
<evidence type="ECO:0000256" key="3">
    <source>
        <dbReference type="ARBA" id="ARBA00024226"/>
    </source>
</evidence>
<evidence type="ECO:0000313" key="9">
    <source>
        <dbReference type="EMBL" id="KAL2042621.1"/>
    </source>
</evidence>
<evidence type="ECO:0000256" key="5">
    <source>
        <dbReference type="PROSITE-ProRule" id="PRU10007"/>
    </source>
</evidence>
<dbReference type="PROSITE" id="PS00070">
    <property type="entry name" value="ALDEHYDE_DEHYDR_CYS"/>
    <property type="match status" value="1"/>
</dbReference>
<dbReference type="InterPro" id="IPR016162">
    <property type="entry name" value="Ald_DH_N"/>
</dbReference>
<dbReference type="Pfam" id="PF00171">
    <property type="entry name" value="Aldedh"/>
    <property type="match status" value="1"/>
</dbReference>
<dbReference type="EMBL" id="JBEFKJ010000013">
    <property type="protein sequence ID" value="KAL2042621.1"/>
    <property type="molecule type" value="Genomic_DNA"/>
</dbReference>
<comment type="similarity">
    <text evidence="1 6">Belongs to the aldehyde dehydrogenase family.</text>
</comment>
<dbReference type="InterPro" id="IPR016161">
    <property type="entry name" value="Ald_DH/histidinol_DH"/>
</dbReference>
<feature type="active site" evidence="5">
    <location>
        <position position="309"/>
    </location>
</feature>
<evidence type="ECO:0000256" key="2">
    <source>
        <dbReference type="ARBA" id="ARBA00023002"/>
    </source>
</evidence>
<protein>
    <recommendedName>
        <fullName evidence="3">aldehyde dehydrogenase (NAD(+))</fullName>
        <ecNumber evidence="3">1.2.1.3</ecNumber>
    </recommendedName>
</protein>
<keyword evidence="7" id="KW-0812">Transmembrane</keyword>
<dbReference type="Gene3D" id="3.40.309.10">
    <property type="entry name" value="Aldehyde Dehydrogenase, Chain A, domain 2"/>
    <property type="match status" value="1"/>
</dbReference>
<evidence type="ECO:0000256" key="1">
    <source>
        <dbReference type="ARBA" id="ARBA00009986"/>
    </source>
</evidence>
<dbReference type="InterPro" id="IPR015590">
    <property type="entry name" value="Aldehyde_DH_dom"/>
</dbReference>
<dbReference type="CDD" id="cd07098">
    <property type="entry name" value="ALDH_F15-22"/>
    <property type="match status" value="1"/>
</dbReference>
<reference evidence="9 10" key="1">
    <citation type="submission" date="2024-09" db="EMBL/GenBank/DDBJ databases">
        <title>Rethinking Asexuality: The Enigmatic Case of Functional Sexual Genes in Lepraria (Stereocaulaceae).</title>
        <authorList>
            <person name="Doellman M."/>
            <person name="Sun Y."/>
            <person name="Barcenas-Pena A."/>
            <person name="Lumbsch H.T."/>
            <person name="Grewe F."/>
        </authorList>
    </citation>
    <scope>NUCLEOTIDE SEQUENCE [LARGE SCALE GENOMIC DNA]</scope>
    <source>
        <strain evidence="9 10">Mercado 3170</strain>
    </source>
</reference>
<dbReference type="InterPro" id="IPR029510">
    <property type="entry name" value="Ald_DH_CS_GLU"/>
</dbReference>
<sequence>MDTVNHLPDQVQWLGVLIFIISITCIFTAFNYTVLNDSDEQPANCHVPLPEQCDPEWNGKVLEQPSIKVSGSSAIQCYCPANGRLLGLVNPSTPEGIDRAIAKAKKAQIQWAKTTLKQRRKVLKTLLKYILENQEIIAAVACLDSGKTKVDASLGEILVTVEKLKWTIRHGEKALKPERRPTSFLMMYKYNEVRWEPLGVVAACVSWNYPFHNFMGPLISSLFTGSAIVVKGSENTAWSTQYFASLARAALASCGHSPNLVQAILCWPQTAGHLTSHPDINHITFIGSRPIAHHVAASAAKSLTPVCIELGGKDPAIILDDVKDIHQIASILMRGTFQSAGQNCIGIERIICLPKIYQGLISILGNRIRSLRLGSSLEDPDHVDVGAMISDARFSQLESLIADAVSQGARCLVGGKRYNHDKHPKGHYFQPTLLVDVTPSMRIANEELFAPICVLMPAASVLHAVDIANSTPYALGASVFGTDSTSLQRVTSEVKAGMVSVNDFAVYYAVSLPFGGVKGSGYGRFGGEEGLRAICNTKAVCMDRMPWLIGTSIPGALDYPIKSARRAWEVCSGVIELGYGLNVWRRVKGLWRIVRNG</sequence>
<accession>A0ABR4ACQ1</accession>
<comment type="caution">
    <text evidence="9">The sequence shown here is derived from an EMBL/GenBank/DDBJ whole genome shotgun (WGS) entry which is preliminary data.</text>
</comment>
<evidence type="ECO:0000256" key="7">
    <source>
        <dbReference type="SAM" id="Phobius"/>
    </source>
</evidence>
<keyword evidence="7" id="KW-0472">Membrane</keyword>
<comment type="catalytic activity">
    <reaction evidence="4">
        <text>an aldehyde + NAD(+) + H2O = a carboxylate + NADH + 2 H(+)</text>
        <dbReference type="Rhea" id="RHEA:16185"/>
        <dbReference type="ChEBI" id="CHEBI:15377"/>
        <dbReference type="ChEBI" id="CHEBI:15378"/>
        <dbReference type="ChEBI" id="CHEBI:17478"/>
        <dbReference type="ChEBI" id="CHEBI:29067"/>
        <dbReference type="ChEBI" id="CHEBI:57540"/>
        <dbReference type="ChEBI" id="CHEBI:57945"/>
        <dbReference type="EC" id="1.2.1.3"/>
    </reaction>
</comment>
<dbReference type="InterPro" id="IPR016160">
    <property type="entry name" value="Ald_DH_CS_CYS"/>
</dbReference>
<evidence type="ECO:0000256" key="4">
    <source>
        <dbReference type="ARBA" id="ARBA00049194"/>
    </source>
</evidence>
<feature type="transmembrane region" description="Helical" evidence="7">
    <location>
        <begin position="12"/>
        <end position="35"/>
    </location>
</feature>
<proteinExistence type="inferred from homology"/>
<feature type="domain" description="Aldehyde dehydrogenase" evidence="8">
    <location>
        <begin position="73"/>
        <end position="540"/>
    </location>
</feature>
<dbReference type="PANTHER" id="PTHR11699">
    <property type="entry name" value="ALDEHYDE DEHYDROGENASE-RELATED"/>
    <property type="match status" value="1"/>
</dbReference>
<evidence type="ECO:0000313" key="10">
    <source>
        <dbReference type="Proteomes" id="UP001590950"/>
    </source>
</evidence>
<dbReference type="Gene3D" id="3.40.605.10">
    <property type="entry name" value="Aldehyde Dehydrogenase, Chain A, domain 1"/>
    <property type="match status" value="1"/>
</dbReference>
<dbReference type="SUPFAM" id="SSF53720">
    <property type="entry name" value="ALDH-like"/>
    <property type="match status" value="1"/>
</dbReference>
<evidence type="ECO:0000259" key="8">
    <source>
        <dbReference type="Pfam" id="PF00171"/>
    </source>
</evidence>
<keyword evidence="2 6" id="KW-0560">Oxidoreductase</keyword>
<name>A0ABR4ACQ1_9LECA</name>
<gene>
    <name evidence="9" type="ORF">N7G274_004380</name>
</gene>
<evidence type="ECO:0000256" key="6">
    <source>
        <dbReference type="RuleBase" id="RU003345"/>
    </source>
</evidence>
<dbReference type="EC" id="1.2.1.3" evidence="3"/>
<keyword evidence="10" id="KW-1185">Reference proteome</keyword>
<dbReference type="PROSITE" id="PS00687">
    <property type="entry name" value="ALDEHYDE_DEHYDR_GLU"/>
    <property type="match status" value="1"/>
</dbReference>
<keyword evidence="7" id="KW-1133">Transmembrane helix</keyword>
<dbReference type="InterPro" id="IPR016163">
    <property type="entry name" value="Ald_DH_C"/>
</dbReference>